<dbReference type="Proteomes" id="UP001157006">
    <property type="component" value="Chromosome 4"/>
</dbReference>
<proteinExistence type="predicted"/>
<sequence length="154" mass="17297">MTYKRLNISSKTQLRNVYGSARKGQHYVEPDFKANVMLGHILPKGPKSVRKSQKRKLMDKGSDSVDEIQNSPPSSLDSLICFESTGDSYIVQGNKRILGLEDGDVKGKVWDVASQLGIEGKDSYEVYMEAIWDMEARDNTGNLERQENSINVEP</sequence>
<name>A0AAV1AHJ8_VICFA</name>
<dbReference type="EMBL" id="OX451739">
    <property type="protein sequence ID" value="CAI8609839.1"/>
    <property type="molecule type" value="Genomic_DNA"/>
</dbReference>
<evidence type="ECO:0000256" key="1">
    <source>
        <dbReference type="SAM" id="MobiDB-lite"/>
    </source>
</evidence>
<gene>
    <name evidence="2" type="ORF">VFH_IV152680</name>
</gene>
<accession>A0AAV1AHJ8</accession>
<protein>
    <submittedName>
        <fullName evidence="2">Uncharacterized protein</fullName>
    </submittedName>
</protein>
<keyword evidence="3" id="KW-1185">Reference proteome</keyword>
<evidence type="ECO:0000313" key="2">
    <source>
        <dbReference type="EMBL" id="CAI8609839.1"/>
    </source>
</evidence>
<reference evidence="2 3" key="1">
    <citation type="submission" date="2023-01" db="EMBL/GenBank/DDBJ databases">
        <authorList>
            <person name="Kreplak J."/>
        </authorList>
    </citation>
    <scope>NUCLEOTIDE SEQUENCE [LARGE SCALE GENOMIC DNA]</scope>
</reference>
<dbReference type="AlphaFoldDB" id="A0AAV1AHJ8"/>
<organism evidence="2 3">
    <name type="scientific">Vicia faba</name>
    <name type="common">Broad bean</name>
    <name type="synonym">Faba vulgaris</name>
    <dbReference type="NCBI Taxonomy" id="3906"/>
    <lineage>
        <taxon>Eukaryota</taxon>
        <taxon>Viridiplantae</taxon>
        <taxon>Streptophyta</taxon>
        <taxon>Embryophyta</taxon>
        <taxon>Tracheophyta</taxon>
        <taxon>Spermatophyta</taxon>
        <taxon>Magnoliopsida</taxon>
        <taxon>eudicotyledons</taxon>
        <taxon>Gunneridae</taxon>
        <taxon>Pentapetalae</taxon>
        <taxon>rosids</taxon>
        <taxon>fabids</taxon>
        <taxon>Fabales</taxon>
        <taxon>Fabaceae</taxon>
        <taxon>Papilionoideae</taxon>
        <taxon>50 kb inversion clade</taxon>
        <taxon>NPAAA clade</taxon>
        <taxon>Hologalegina</taxon>
        <taxon>IRL clade</taxon>
        <taxon>Fabeae</taxon>
        <taxon>Vicia</taxon>
    </lineage>
</organism>
<feature type="region of interest" description="Disordered" evidence="1">
    <location>
        <begin position="45"/>
        <end position="72"/>
    </location>
</feature>
<evidence type="ECO:0000313" key="3">
    <source>
        <dbReference type="Proteomes" id="UP001157006"/>
    </source>
</evidence>